<evidence type="ECO:0000313" key="2">
    <source>
        <dbReference type="EMBL" id="COX07487.1"/>
    </source>
</evidence>
<dbReference type="Proteomes" id="UP000039021">
    <property type="component" value="Unassembled WGS sequence"/>
</dbReference>
<feature type="compositionally biased region" description="Polar residues" evidence="1">
    <location>
        <begin position="22"/>
        <end position="41"/>
    </location>
</feature>
<proteinExistence type="predicted"/>
<feature type="region of interest" description="Disordered" evidence="1">
    <location>
        <begin position="1"/>
        <end position="54"/>
    </location>
</feature>
<dbReference type="EMBL" id="CSBK01000190">
    <property type="protein sequence ID" value="COX07487.1"/>
    <property type="molecule type" value="Genomic_DNA"/>
</dbReference>
<reference evidence="3" key="1">
    <citation type="submission" date="2015-03" db="EMBL/GenBank/DDBJ databases">
        <authorList>
            <consortium name="Pathogen Informatics"/>
        </authorList>
    </citation>
    <scope>NUCLEOTIDE SEQUENCE [LARGE SCALE GENOMIC DNA]</scope>
    <source>
        <strain evidence="3">N09902308</strain>
    </source>
</reference>
<protein>
    <submittedName>
        <fullName evidence="2">Uncharacterized protein</fullName>
    </submittedName>
</protein>
<evidence type="ECO:0000313" key="3">
    <source>
        <dbReference type="Proteomes" id="UP000039021"/>
    </source>
</evidence>
<evidence type="ECO:0000256" key="1">
    <source>
        <dbReference type="SAM" id="MobiDB-lite"/>
    </source>
</evidence>
<dbReference type="AlphaFoldDB" id="A0A916L8G1"/>
<accession>A0A916L8G1</accession>
<sequence>MKGPTAAPSPIDDDEPWVRTTEAPSPTATSVRVVSGPTTQRPPIWVRPSNWVPG</sequence>
<organism evidence="2 3">
    <name type="scientific">Mycobacterium tuberculosis</name>
    <dbReference type="NCBI Taxonomy" id="1773"/>
    <lineage>
        <taxon>Bacteria</taxon>
        <taxon>Bacillati</taxon>
        <taxon>Actinomycetota</taxon>
        <taxon>Actinomycetes</taxon>
        <taxon>Mycobacteriales</taxon>
        <taxon>Mycobacteriaceae</taxon>
        <taxon>Mycobacterium</taxon>
        <taxon>Mycobacterium tuberculosis complex</taxon>
    </lineage>
</organism>
<name>A0A916L8G1_MYCTX</name>
<gene>
    <name evidence="2" type="ORF">ERS007739_00628</name>
</gene>
<comment type="caution">
    <text evidence="2">The sequence shown here is derived from an EMBL/GenBank/DDBJ whole genome shotgun (WGS) entry which is preliminary data.</text>
</comment>